<protein>
    <submittedName>
        <fullName evidence="1">Uncharacterized protein</fullName>
    </submittedName>
</protein>
<proteinExistence type="predicted"/>
<dbReference type="EMBL" id="UOGL01000374">
    <property type="protein sequence ID" value="VAX39836.1"/>
    <property type="molecule type" value="Genomic_DNA"/>
</dbReference>
<organism evidence="1">
    <name type="scientific">hydrothermal vent metagenome</name>
    <dbReference type="NCBI Taxonomy" id="652676"/>
    <lineage>
        <taxon>unclassified sequences</taxon>
        <taxon>metagenomes</taxon>
        <taxon>ecological metagenomes</taxon>
    </lineage>
</organism>
<sequence>MSKQGHILKGPHFVLTSAGELHGEDTPENREIVRRIHACVAACNGISTEELEKGIVQDMRSVIATVAPILEENIDQRRESMNIDKKKSA</sequence>
<gene>
    <name evidence="1" type="ORF">MNBD_PLANCTO02-27</name>
</gene>
<evidence type="ECO:0000313" key="1">
    <source>
        <dbReference type="EMBL" id="VAX39836.1"/>
    </source>
</evidence>
<name>A0A3B1DAF9_9ZZZZ</name>
<reference evidence="1" key="1">
    <citation type="submission" date="2018-06" db="EMBL/GenBank/DDBJ databases">
        <authorList>
            <person name="Zhirakovskaya E."/>
        </authorList>
    </citation>
    <scope>NUCLEOTIDE SEQUENCE</scope>
</reference>
<dbReference type="AlphaFoldDB" id="A0A3B1DAF9"/>
<accession>A0A3B1DAF9</accession>